<dbReference type="Gene3D" id="3.40.50.1820">
    <property type="entry name" value="alpha/beta hydrolase"/>
    <property type="match status" value="1"/>
</dbReference>
<dbReference type="PANTHER" id="PTHR43798:SF33">
    <property type="entry name" value="HYDROLASE, PUTATIVE (AFU_ORTHOLOGUE AFUA_2G14860)-RELATED"/>
    <property type="match status" value="1"/>
</dbReference>
<evidence type="ECO:0000313" key="2">
    <source>
        <dbReference type="EMBL" id="SIS87977.1"/>
    </source>
</evidence>
<feature type="domain" description="AB hydrolase-1" evidence="1">
    <location>
        <begin position="26"/>
        <end position="258"/>
    </location>
</feature>
<dbReference type="InterPro" id="IPR000073">
    <property type="entry name" value="AB_hydrolase_1"/>
</dbReference>
<dbReference type="Pfam" id="PF12697">
    <property type="entry name" value="Abhydrolase_6"/>
    <property type="match status" value="1"/>
</dbReference>
<sequence>MARATRLGHEISWQEIGQGERPALAIHCTLGAASLWGPVLDPLADVLTTTVFDQPGHGHSGPWEAAGAEPGAYQRLVTQLAAGFITRPVDLIGHSFGASVALRIAVGAPEAVRSLTLIEPVLFKSVEGSAEWRDLRASQDNFEAMIDGGDYETAAKGFMRDWGAGVPWEALPEHQRARFCAQMPMVRNISSANFEDPGQIWRADGIEGIDAPVMLIHGDQSPPIVAKVCTAIAERLADVGTACIPGGGHMLPVTHAPQVSDLLAMNLERS</sequence>
<dbReference type="SUPFAM" id="SSF53474">
    <property type="entry name" value="alpha/beta-Hydrolases"/>
    <property type="match status" value="1"/>
</dbReference>
<name>A0A1N7MPE7_9RHOB</name>
<dbReference type="OrthoDB" id="9804723at2"/>
<keyword evidence="3" id="KW-1185">Reference proteome</keyword>
<dbReference type="InterPro" id="IPR029058">
    <property type="entry name" value="AB_hydrolase_fold"/>
</dbReference>
<evidence type="ECO:0000313" key="3">
    <source>
        <dbReference type="Proteomes" id="UP000186221"/>
    </source>
</evidence>
<dbReference type="RefSeq" id="WP_076484890.1">
    <property type="nucleotide sequence ID" value="NZ_FTOG01000006.1"/>
</dbReference>
<evidence type="ECO:0000259" key="1">
    <source>
        <dbReference type="Pfam" id="PF12697"/>
    </source>
</evidence>
<dbReference type="Proteomes" id="UP000186221">
    <property type="component" value="Unassembled WGS sequence"/>
</dbReference>
<organism evidence="2 3">
    <name type="scientific">Rhodobacter aestuarii</name>
    <dbReference type="NCBI Taxonomy" id="453582"/>
    <lineage>
        <taxon>Bacteria</taxon>
        <taxon>Pseudomonadati</taxon>
        <taxon>Pseudomonadota</taxon>
        <taxon>Alphaproteobacteria</taxon>
        <taxon>Rhodobacterales</taxon>
        <taxon>Rhodobacter group</taxon>
        <taxon>Rhodobacter</taxon>
    </lineage>
</organism>
<dbReference type="AlphaFoldDB" id="A0A1N7MPE7"/>
<dbReference type="EMBL" id="FTOG01000006">
    <property type="protein sequence ID" value="SIS87977.1"/>
    <property type="molecule type" value="Genomic_DNA"/>
</dbReference>
<dbReference type="InterPro" id="IPR050266">
    <property type="entry name" value="AB_hydrolase_sf"/>
</dbReference>
<reference evidence="3" key="1">
    <citation type="submission" date="2017-01" db="EMBL/GenBank/DDBJ databases">
        <authorList>
            <person name="Varghese N."/>
            <person name="Submissions S."/>
        </authorList>
    </citation>
    <scope>NUCLEOTIDE SEQUENCE [LARGE SCALE GENOMIC DNA]</scope>
    <source>
        <strain evidence="3">DSM 19945</strain>
    </source>
</reference>
<gene>
    <name evidence="2" type="ORF">SAMN05421580_10692</name>
</gene>
<dbReference type="STRING" id="453582.SAMN05421580_10692"/>
<accession>A0A1N7MPE7</accession>
<protein>
    <submittedName>
        <fullName evidence="2">Pimeloyl-ACP methyl ester carboxylesterase</fullName>
    </submittedName>
</protein>
<dbReference type="PANTHER" id="PTHR43798">
    <property type="entry name" value="MONOACYLGLYCEROL LIPASE"/>
    <property type="match status" value="1"/>
</dbReference>
<dbReference type="GO" id="GO:0016020">
    <property type="term" value="C:membrane"/>
    <property type="evidence" value="ECO:0007669"/>
    <property type="project" value="TreeGrafter"/>
</dbReference>
<proteinExistence type="predicted"/>